<evidence type="ECO:0000256" key="2">
    <source>
        <dbReference type="ARBA" id="ARBA00022679"/>
    </source>
</evidence>
<dbReference type="Proteomes" id="UP000582659">
    <property type="component" value="Unassembled WGS sequence"/>
</dbReference>
<dbReference type="GO" id="GO:0004364">
    <property type="term" value="F:glutathione transferase activity"/>
    <property type="evidence" value="ECO:0007669"/>
    <property type="project" value="UniProtKB-EC"/>
</dbReference>
<organism evidence="9 11">
    <name type="scientific">Bursaphelenchus xylophilus</name>
    <name type="common">Pinewood nematode worm</name>
    <name type="synonym">Aphelenchoides xylophilus</name>
    <dbReference type="NCBI Taxonomy" id="6326"/>
    <lineage>
        <taxon>Eukaryota</taxon>
        <taxon>Metazoa</taxon>
        <taxon>Ecdysozoa</taxon>
        <taxon>Nematoda</taxon>
        <taxon>Chromadorea</taxon>
        <taxon>Rhabditida</taxon>
        <taxon>Tylenchina</taxon>
        <taxon>Tylenchomorpha</taxon>
        <taxon>Aphelenchoidea</taxon>
        <taxon>Aphelenchoididae</taxon>
        <taxon>Bursaphelenchus</taxon>
    </lineage>
</organism>
<dbReference type="SFLD" id="SFLDS00019">
    <property type="entry name" value="Glutathione_Transferase_(cytos"/>
    <property type="match status" value="1"/>
</dbReference>
<comment type="catalytic activity">
    <reaction evidence="4">
        <text>RX + glutathione = an S-substituted glutathione + a halide anion + H(+)</text>
        <dbReference type="Rhea" id="RHEA:16437"/>
        <dbReference type="ChEBI" id="CHEBI:15378"/>
        <dbReference type="ChEBI" id="CHEBI:16042"/>
        <dbReference type="ChEBI" id="CHEBI:17792"/>
        <dbReference type="ChEBI" id="CHEBI:57925"/>
        <dbReference type="ChEBI" id="CHEBI:90779"/>
        <dbReference type="EC" id="2.5.1.18"/>
    </reaction>
</comment>
<dbReference type="PANTHER" id="PTHR11571:SF224">
    <property type="entry name" value="HEMATOPOIETIC PROSTAGLANDIN D SYNTHASE"/>
    <property type="match status" value="1"/>
</dbReference>
<evidence type="ECO:0000313" key="10">
    <source>
        <dbReference type="Proteomes" id="UP000659654"/>
    </source>
</evidence>
<dbReference type="GO" id="GO:0006749">
    <property type="term" value="P:glutathione metabolic process"/>
    <property type="evidence" value="ECO:0007669"/>
    <property type="project" value="TreeGrafter"/>
</dbReference>
<evidence type="ECO:0000313" key="7">
    <source>
        <dbReference type="EMBL" id="CAD5219413.1"/>
    </source>
</evidence>
<dbReference type="Pfam" id="PF14497">
    <property type="entry name" value="GST_C_3"/>
    <property type="match status" value="1"/>
</dbReference>
<dbReference type="InterPro" id="IPR036249">
    <property type="entry name" value="Thioredoxin-like_sf"/>
</dbReference>
<accession>A0A1I7RXI8</accession>
<dbReference type="InterPro" id="IPR036282">
    <property type="entry name" value="Glutathione-S-Trfase_C_sf"/>
</dbReference>
<comment type="similarity">
    <text evidence="3">Belongs to the GST superfamily. Sigma family.</text>
</comment>
<dbReference type="InterPro" id="IPR040079">
    <property type="entry name" value="Glutathione_S-Trfase"/>
</dbReference>
<dbReference type="Pfam" id="PF13409">
    <property type="entry name" value="GST_N_2"/>
    <property type="match status" value="1"/>
</dbReference>
<evidence type="ECO:0000259" key="6">
    <source>
        <dbReference type="PROSITE" id="PS50405"/>
    </source>
</evidence>
<dbReference type="EMBL" id="CAJFDI010000003">
    <property type="protein sequence ID" value="CAD5219413.1"/>
    <property type="molecule type" value="Genomic_DNA"/>
</dbReference>
<evidence type="ECO:0000259" key="5">
    <source>
        <dbReference type="PROSITE" id="PS50404"/>
    </source>
</evidence>
<dbReference type="OrthoDB" id="414243at2759"/>
<keyword evidence="10" id="KW-1185">Reference proteome</keyword>
<dbReference type="EC" id="2.5.1.18" evidence="1"/>
<dbReference type="CDD" id="cd03039">
    <property type="entry name" value="GST_N_Sigma_like"/>
    <property type="match status" value="1"/>
</dbReference>
<dbReference type="InterPro" id="IPR050213">
    <property type="entry name" value="GST_superfamily"/>
</dbReference>
<sequence length="215" mass="25573">MTRYELYYFDGRGRGEVVRWMFHYAGLQFIDHRVPLPVWEKLKGDKELFPYGVMPILWVDNERIAESHVINRYVARLAKLDHSDDPIDAAHLGEIYELGRAFYESIFKYVLIVCGRIAGDKLEAQQEILTPNVKKYFPLIEKHIKPNGWFSERGISYVDFYWAAIIDMLMFLAKDYTEKLEKSAALWRRVQELPQLQEYLKNRNKIVMDFYGYKT</sequence>
<dbReference type="eggNOG" id="KOG1695">
    <property type="taxonomic scope" value="Eukaryota"/>
</dbReference>
<evidence type="ECO:0000256" key="3">
    <source>
        <dbReference type="ARBA" id="ARBA00038317"/>
    </source>
</evidence>
<dbReference type="AlphaFoldDB" id="A0A1I7RXI8"/>
<evidence type="ECO:0000256" key="4">
    <source>
        <dbReference type="ARBA" id="ARBA00047960"/>
    </source>
</evidence>
<dbReference type="PANTHER" id="PTHR11571">
    <property type="entry name" value="GLUTATHIONE S-TRANSFERASE"/>
    <property type="match status" value="1"/>
</dbReference>
<dbReference type="PROSITE" id="PS50404">
    <property type="entry name" value="GST_NTER"/>
    <property type="match status" value="1"/>
</dbReference>
<feature type="domain" description="GST N-terminal" evidence="5">
    <location>
        <begin position="2"/>
        <end position="82"/>
    </location>
</feature>
<dbReference type="SUPFAM" id="SSF52833">
    <property type="entry name" value="Thioredoxin-like"/>
    <property type="match status" value="1"/>
</dbReference>
<evidence type="ECO:0000313" key="11">
    <source>
        <dbReference type="WBParaSite" id="BXY_0545500.1"/>
    </source>
</evidence>
<dbReference type="EMBL" id="CAJFCV020000003">
    <property type="protein sequence ID" value="CAG9104666.1"/>
    <property type="molecule type" value="Genomic_DNA"/>
</dbReference>
<dbReference type="Proteomes" id="UP000659654">
    <property type="component" value="Unassembled WGS sequence"/>
</dbReference>
<proteinExistence type="inferred from homology"/>
<reference evidence="11" key="1">
    <citation type="submission" date="2016-11" db="UniProtKB">
        <authorList>
            <consortium name="WormBaseParasite"/>
        </authorList>
    </citation>
    <scope>IDENTIFICATION</scope>
</reference>
<dbReference type="InterPro" id="IPR010987">
    <property type="entry name" value="Glutathione-S-Trfase_C-like"/>
</dbReference>
<dbReference type="InterPro" id="IPR004046">
    <property type="entry name" value="GST_C"/>
</dbReference>
<dbReference type="Proteomes" id="UP000095284">
    <property type="component" value="Unplaced"/>
</dbReference>
<evidence type="ECO:0000313" key="8">
    <source>
        <dbReference type="EMBL" id="CAG9104666.1"/>
    </source>
</evidence>
<protein>
    <recommendedName>
        <fullName evidence="1">glutathione transferase</fullName>
        <ecNumber evidence="1">2.5.1.18</ecNumber>
    </recommendedName>
</protein>
<gene>
    <name evidence="7" type="ORF">BXYJ_LOCUS5666</name>
</gene>
<reference evidence="8" key="2">
    <citation type="submission" date="2020-08" db="EMBL/GenBank/DDBJ databases">
        <authorList>
            <person name="Kikuchi T."/>
        </authorList>
    </citation>
    <scope>NUCLEOTIDE SEQUENCE</scope>
    <source>
        <strain evidence="7">Ka4C1</strain>
    </source>
</reference>
<keyword evidence="2" id="KW-0808">Transferase</keyword>
<dbReference type="PROSITE" id="PS50405">
    <property type="entry name" value="GST_CTER"/>
    <property type="match status" value="1"/>
</dbReference>
<name>A0A1I7RXI8_BURXY</name>
<dbReference type="SMR" id="A0A1I7RXI8"/>
<feature type="domain" description="GST C-terminal" evidence="6">
    <location>
        <begin position="85"/>
        <end position="210"/>
    </location>
</feature>
<dbReference type="Gene3D" id="1.20.1050.130">
    <property type="match status" value="1"/>
</dbReference>
<dbReference type="SUPFAM" id="SSF47616">
    <property type="entry name" value="GST C-terminal domain-like"/>
    <property type="match status" value="1"/>
</dbReference>
<dbReference type="WBParaSite" id="BXY_0545500.1">
    <property type="protein sequence ID" value="BXY_0545500.1"/>
    <property type="gene ID" value="BXY_0545500"/>
</dbReference>
<evidence type="ECO:0000313" key="9">
    <source>
        <dbReference type="Proteomes" id="UP000095284"/>
    </source>
</evidence>
<dbReference type="InterPro" id="IPR004045">
    <property type="entry name" value="Glutathione_S-Trfase_N"/>
</dbReference>
<evidence type="ECO:0000256" key="1">
    <source>
        <dbReference type="ARBA" id="ARBA00012452"/>
    </source>
</evidence>